<feature type="binding site" evidence="10">
    <location>
        <position position="133"/>
    </location>
    <ligand>
        <name>FAD</name>
        <dbReference type="ChEBI" id="CHEBI:57692"/>
    </ligand>
</feature>
<dbReference type="Proteomes" id="UP000078148">
    <property type="component" value="Chromosome"/>
</dbReference>
<dbReference type="RefSeq" id="WP_060533327.1">
    <property type="nucleotide sequence ID" value="NZ_CP013023.1"/>
</dbReference>
<dbReference type="Gene3D" id="3.20.20.220">
    <property type="match status" value="1"/>
</dbReference>
<evidence type="ECO:0000259" key="11">
    <source>
        <dbReference type="Pfam" id="PF01619"/>
    </source>
</evidence>
<sequence>METVLRNLFQSLAKNPSANKMAKKYGLRFGARRFVAGVTIEEAVQAVRALNQDGRLATLDHLGEFISTREEAMESTQMCLETLDAISRSGVQSNLSLKMTSLGLDIDRQLCIDNMTSILTRAQSYGNFVRIDMEDYAHCQMSIDIYRELRQQFDNVGIVLQAYLYRTQQDIEDLNEYRANLRLVKGAYKEPPAVAFPAKEDVDSNYCKIISQHLTNGNYTAIATHDEKIVRYVREEVKRYHIPLHQFEFQMLYGICEDLQKRLVQEGYKVRVYVPYGRDWFGYNMRRLAERPANIWFVLKNLFK</sequence>
<feature type="binding site" evidence="10">
    <location>
        <position position="161"/>
    </location>
    <ligand>
        <name>FAD</name>
        <dbReference type="ChEBI" id="CHEBI:57692"/>
    </ligand>
</feature>
<dbReference type="Pfam" id="PF01619">
    <property type="entry name" value="Pro_dh"/>
    <property type="match status" value="1"/>
</dbReference>
<reference evidence="12 13" key="2">
    <citation type="journal article" date="2016" name="Int. J. Syst. Evol. Microbiol.">
        <title>Paenibacillus bovis sp. nov., isolated from raw yak (Bos grunniens) milk.</title>
        <authorList>
            <person name="Gao C."/>
            <person name="Han J."/>
            <person name="Liu Z."/>
            <person name="Xu X."/>
            <person name="Hang F."/>
            <person name="Wu Z."/>
        </authorList>
    </citation>
    <scope>NUCLEOTIDE SEQUENCE [LARGE SCALE GENOMIC DNA]</scope>
    <source>
        <strain evidence="12 13">BD3526</strain>
    </source>
</reference>
<gene>
    <name evidence="12" type="ORF">AR543_07875</name>
</gene>
<dbReference type="GO" id="GO:0010133">
    <property type="term" value="P:L-proline catabolic process to L-glutamate"/>
    <property type="evidence" value="ECO:0007669"/>
    <property type="project" value="UniProtKB-UniPathway"/>
</dbReference>
<evidence type="ECO:0000256" key="7">
    <source>
        <dbReference type="ARBA" id="ARBA00023062"/>
    </source>
</evidence>
<evidence type="ECO:0000256" key="1">
    <source>
        <dbReference type="ARBA" id="ARBA00004739"/>
    </source>
</evidence>
<comment type="pathway">
    <text evidence="1">Amino-acid degradation; L-proline degradation into L-glutamate; L-glutamate from L-proline: step 1/2.</text>
</comment>
<dbReference type="InterPro" id="IPR002872">
    <property type="entry name" value="Proline_DH_dom"/>
</dbReference>
<proteinExistence type="predicted"/>
<reference evidence="13" key="1">
    <citation type="submission" date="2015-10" db="EMBL/GenBank/DDBJ databases">
        <title>Genome of Paenibacillus bovis sp. nov.</title>
        <authorList>
            <person name="Wu Z."/>
            <person name="Gao C."/>
            <person name="Liu Z."/>
            <person name="Zheng H."/>
        </authorList>
    </citation>
    <scope>NUCLEOTIDE SEQUENCE [LARGE SCALE GENOMIC DNA]</scope>
    <source>
        <strain evidence="13">BD3526</strain>
    </source>
</reference>
<organism evidence="12 13">
    <name type="scientific">Paenibacillus bovis</name>
    <dbReference type="NCBI Taxonomy" id="1616788"/>
    <lineage>
        <taxon>Bacteria</taxon>
        <taxon>Bacillati</taxon>
        <taxon>Bacillota</taxon>
        <taxon>Bacilli</taxon>
        <taxon>Bacillales</taxon>
        <taxon>Paenibacillaceae</taxon>
        <taxon>Paenibacillus</taxon>
    </lineage>
</organism>
<evidence type="ECO:0000256" key="2">
    <source>
        <dbReference type="ARBA" id="ARBA00012695"/>
    </source>
</evidence>
<dbReference type="InterPro" id="IPR008219">
    <property type="entry name" value="PRODH_bac_arc"/>
</dbReference>
<dbReference type="GO" id="GO:0000166">
    <property type="term" value="F:nucleotide binding"/>
    <property type="evidence" value="ECO:0007669"/>
    <property type="project" value="UniProtKB-KW"/>
</dbReference>
<dbReference type="InterPro" id="IPR015659">
    <property type="entry name" value="Proline_oxidase"/>
</dbReference>
<dbReference type="STRING" id="1616788.AR543_07875"/>
<dbReference type="KEGG" id="pbv:AR543_07875"/>
<feature type="binding site" evidence="10">
    <location>
        <position position="199"/>
    </location>
    <ligand>
        <name>FAD</name>
        <dbReference type="ChEBI" id="CHEBI:57692"/>
    </ligand>
</feature>
<evidence type="ECO:0000256" key="4">
    <source>
        <dbReference type="ARBA" id="ARBA00022741"/>
    </source>
</evidence>
<evidence type="ECO:0000256" key="10">
    <source>
        <dbReference type="PIRSR" id="PIRSR000196-2"/>
    </source>
</evidence>
<dbReference type="UniPathway" id="UPA00261">
    <property type="reaction ID" value="UER00373"/>
</dbReference>
<protein>
    <recommendedName>
        <fullName evidence="2">proline dehydrogenase</fullName>
        <ecNumber evidence="2">1.5.5.2</ecNumber>
    </recommendedName>
</protein>
<evidence type="ECO:0000256" key="9">
    <source>
        <dbReference type="PIRSR" id="PIRSR000196-1"/>
    </source>
</evidence>
<evidence type="ECO:0000256" key="6">
    <source>
        <dbReference type="ARBA" id="ARBA00023002"/>
    </source>
</evidence>
<evidence type="ECO:0000313" key="12">
    <source>
        <dbReference type="EMBL" id="ANF95931.1"/>
    </source>
</evidence>
<evidence type="ECO:0000256" key="3">
    <source>
        <dbReference type="ARBA" id="ARBA00022630"/>
    </source>
</evidence>
<keyword evidence="13" id="KW-1185">Reference proteome</keyword>
<keyword evidence="6" id="KW-0560">Oxidoreductase</keyword>
<comment type="cofactor">
    <cofactor evidence="10">
        <name>FAD</name>
        <dbReference type="ChEBI" id="CHEBI:57692"/>
    </cofactor>
    <text evidence="10">Binds 1 FAD per subunit.</text>
</comment>
<feature type="binding site" evidence="10">
    <location>
        <begin position="224"/>
        <end position="225"/>
    </location>
    <ligand>
        <name>FAD</name>
        <dbReference type="ChEBI" id="CHEBI:57692"/>
    </ligand>
</feature>
<feature type="binding site" evidence="9">
    <location>
        <position position="287"/>
    </location>
    <ligand>
        <name>substrate</name>
    </ligand>
</feature>
<keyword evidence="4 10" id="KW-0547">Nucleotide-binding</keyword>
<feature type="binding site" evidence="10">
    <location>
        <begin position="185"/>
        <end position="187"/>
    </location>
    <ligand>
        <name>FAD</name>
        <dbReference type="ChEBI" id="CHEBI:57692"/>
    </ligand>
</feature>
<dbReference type="InterPro" id="IPR029041">
    <property type="entry name" value="FAD-linked_oxidoreductase-like"/>
</dbReference>
<evidence type="ECO:0000256" key="5">
    <source>
        <dbReference type="ARBA" id="ARBA00022827"/>
    </source>
</evidence>
<dbReference type="GO" id="GO:0004657">
    <property type="term" value="F:proline dehydrogenase activity"/>
    <property type="evidence" value="ECO:0007669"/>
    <property type="project" value="UniProtKB-EC"/>
</dbReference>
<dbReference type="PANTHER" id="PTHR13914">
    <property type="entry name" value="PROLINE OXIDASE"/>
    <property type="match status" value="1"/>
</dbReference>
<dbReference type="PANTHER" id="PTHR13914:SF0">
    <property type="entry name" value="PROLINE DEHYDROGENASE 1, MITOCHONDRIAL"/>
    <property type="match status" value="1"/>
</dbReference>
<dbReference type="OrthoDB" id="9773461at2"/>
<keyword evidence="3" id="KW-0285">Flavoprotein</keyword>
<keyword evidence="7" id="KW-0642">Proline metabolism</keyword>
<feature type="binding site" evidence="9">
    <location>
        <position position="98"/>
    </location>
    <ligand>
        <name>substrate</name>
    </ligand>
</feature>
<evidence type="ECO:0000256" key="8">
    <source>
        <dbReference type="ARBA" id="ARBA00048779"/>
    </source>
</evidence>
<accession>A0A172ZE45</accession>
<feature type="domain" description="Proline dehydrogenase" evidence="11">
    <location>
        <begin position="44"/>
        <end position="297"/>
    </location>
</feature>
<dbReference type="EMBL" id="CP013023">
    <property type="protein sequence ID" value="ANF95931.1"/>
    <property type="molecule type" value="Genomic_DNA"/>
</dbReference>
<dbReference type="SUPFAM" id="SSF51730">
    <property type="entry name" value="FAD-linked oxidoreductase"/>
    <property type="match status" value="1"/>
</dbReference>
<feature type="binding site" evidence="9">
    <location>
        <position position="286"/>
    </location>
    <ligand>
        <name>substrate</name>
    </ligand>
</feature>
<keyword evidence="5 10" id="KW-0274">FAD</keyword>
<evidence type="ECO:0000313" key="13">
    <source>
        <dbReference type="Proteomes" id="UP000078148"/>
    </source>
</evidence>
<dbReference type="AlphaFoldDB" id="A0A172ZE45"/>
<dbReference type="EC" id="1.5.5.2" evidence="2"/>
<dbReference type="PIRSF" id="PIRSF000196">
    <property type="entry name" value="Pro_dehydrog"/>
    <property type="match status" value="1"/>
</dbReference>
<name>A0A172ZE45_9BACL</name>
<comment type="catalytic activity">
    <reaction evidence="8">
        <text>L-proline + a quinone = (S)-1-pyrroline-5-carboxylate + a quinol + H(+)</text>
        <dbReference type="Rhea" id="RHEA:23784"/>
        <dbReference type="ChEBI" id="CHEBI:15378"/>
        <dbReference type="ChEBI" id="CHEBI:17388"/>
        <dbReference type="ChEBI" id="CHEBI:24646"/>
        <dbReference type="ChEBI" id="CHEBI:60039"/>
        <dbReference type="ChEBI" id="CHEBI:132124"/>
        <dbReference type="EC" id="1.5.5.2"/>
    </reaction>
</comment>